<keyword evidence="1" id="KW-0812">Transmembrane</keyword>
<dbReference type="EMBL" id="CP121472">
    <property type="protein sequence ID" value="WPL17754.1"/>
    <property type="molecule type" value="Genomic_DNA"/>
</dbReference>
<dbReference type="Proteomes" id="UP001432180">
    <property type="component" value="Chromosome"/>
</dbReference>
<evidence type="ECO:0000313" key="2">
    <source>
        <dbReference type="EMBL" id="WPL17754.1"/>
    </source>
</evidence>
<organism evidence="2 3">
    <name type="scientific">Thiorhodovibrio winogradskyi</name>
    <dbReference type="NCBI Taxonomy" id="77007"/>
    <lineage>
        <taxon>Bacteria</taxon>
        <taxon>Pseudomonadati</taxon>
        <taxon>Pseudomonadota</taxon>
        <taxon>Gammaproteobacteria</taxon>
        <taxon>Chromatiales</taxon>
        <taxon>Chromatiaceae</taxon>
        <taxon>Thiorhodovibrio</taxon>
    </lineage>
</organism>
<name>A0ABZ0SB55_9GAMM</name>
<evidence type="ECO:0008006" key="4">
    <source>
        <dbReference type="Google" id="ProtNLM"/>
    </source>
</evidence>
<sequence length="61" mass="6804">MDLFLKLVLAAVLILLLFRMWPAYKAWQEQGRKAQQGDWAAVVLPLAGVAGLVVILVLMVR</sequence>
<protein>
    <recommendedName>
        <fullName evidence="4">Seryl-tRNA synthetase</fullName>
    </recommendedName>
</protein>
<keyword evidence="1" id="KW-0472">Membrane</keyword>
<gene>
    <name evidence="2" type="ORF">Thiowin_02793</name>
</gene>
<keyword evidence="1" id="KW-1133">Transmembrane helix</keyword>
<accession>A0ABZ0SB55</accession>
<evidence type="ECO:0000256" key="1">
    <source>
        <dbReference type="SAM" id="Phobius"/>
    </source>
</evidence>
<feature type="transmembrane region" description="Helical" evidence="1">
    <location>
        <begin position="41"/>
        <end position="60"/>
    </location>
</feature>
<keyword evidence="3" id="KW-1185">Reference proteome</keyword>
<reference evidence="2 3" key="1">
    <citation type="journal article" date="2023" name="Microorganisms">
        <title>Thiorhodovibrio frisius and Trv. litoralis spp. nov., Two Novel Members from a Clade of Fastidious Purple Sulfur Bacteria That Exhibit Unique Red-Shifted Light-Harvesting Capabilities.</title>
        <authorList>
            <person name="Methner A."/>
            <person name="Kuzyk S.B."/>
            <person name="Petersen J."/>
            <person name="Bauer S."/>
            <person name="Brinkmann H."/>
            <person name="Sichau K."/>
            <person name="Wanner G."/>
            <person name="Wolf J."/>
            <person name="Neumann-Schaal M."/>
            <person name="Henke P."/>
            <person name="Tank M."/>
            <person name="Sproer C."/>
            <person name="Bunk B."/>
            <person name="Overmann J."/>
        </authorList>
    </citation>
    <scope>NUCLEOTIDE SEQUENCE [LARGE SCALE GENOMIC DNA]</scope>
    <source>
        <strain evidence="2 3">DSM 6702</strain>
    </source>
</reference>
<proteinExistence type="predicted"/>
<dbReference type="RefSeq" id="WP_328983559.1">
    <property type="nucleotide sequence ID" value="NZ_CP121472.1"/>
</dbReference>
<evidence type="ECO:0000313" key="3">
    <source>
        <dbReference type="Proteomes" id="UP001432180"/>
    </source>
</evidence>